<feature type="non-terminal residue" evidence="1">
    <location>
        <position position="97"/>
    </location>
</feature>
<proteinExistence type="predicted"/>
<organism evidence="1 2">
    <name type="scientific">Hyaloscypha bicolor E</name>
    <dbReference type="NCBI Taxonomy" id="1095630"/>
    <lineage>
        <taxon>Eukaryota</taxon>
        <taxon>Fungi</taxon>
        <taxon>Dikarya</taxon>
        <taxon>Ascomycota</taxon>
        <taxon>Pezizomycotina</taxon>
        <taxon>Leotiomycetes</taxon>
        <taxon>Helotiales</taxon>
        <taxon>Hyaloscyphaceae</taxon>
        <taxon>Hyaloscypha</taxon>
        <taxon>Hyaloscypha bicolor</taxon>
    </lineage>
</organism>
<evidence type="ECO:0000313" key="2">
    <source>
        <dbReference type="Proteomes" id="UP000235371"/>
    </source>
</evidence>
<accession>A0A2J6SEC6</accession>
<keyword evidence="2" id="KW-1185">Reference proteome</keyword>
<reference evidence="1 2" key="1">
    <citation type="submission" date="2016-04" db="EMBL/GenBank/DDBJ databases">
        <title>A degradative enzymes factory behind the ericoid mycorrhizal symbiosis.</title>
        <authorList>
            <consortium name="DOE Joint Genome Institute"/>
            <person name="Martino E."/>
            <person name="Morin E."/>
            <person name="Grelet G."/>
            <person name="Kuo A."/>
            <person name="Kohler A."/>
            <person name="Daghino S."/>
            <person name="Barry K."/>
            <person name="Choi C."/>
            <person name="Cichocki N."/>
            <person name="Clum A."/>
            <person name="Copeland A."/>
            <person name="Hainaut M."/>
            <person name="Haridas S."/>
            <person name="Labutti K."/>
            <person name="Lindquist E."/>
            <person name="Lipzen A."/>
            <person name="Khouja H.-R."/>
            <person name="Murat C."/>
            <person name="Ohm R."/>
            <person name="Olson A."/>
            <person name="Spatafora J."/>
            <person name="Veneault-Fourrey C."/>
            <person name="Henrissat B."/>
            <person name="Grigoriev I."/>
            <person name="Martin F."/>
            <person name="Perotto S."/>
        </authorList>
    </citation>
    <scope>NUCLEOTIDE SEQUENCE [LARGE SCALE GENOMIC DNA]</scope>
    <source>
        <strain evidence="1 2">E</strain>
    </source>
</reference>
<gene>
    <name evidence="1" type="ORF">K444DRAFT_493255</name>
</gene>
<dbReference type="RefSeq" id="XP_024726020.1">
    <property type="nucleotide sequence ID" value="XM_024873236.1"/>
</dbReference>
<dbReference type="GeneID" id="36581316"/>
<evidence type="ECO:0000313" key="1">
    <source>
        <dbReference type="EMBL" id="PMD49116.1"/>
    </source>
</evidence>
<sequence>ILSSARKMGFRNFDELATWYYTSPSPSSSVLQFSQKMSRQRHLAGLFESIFADSMQWPDNESQGIRQAAMRAVEGIIGDEMKSLGKQVEATEGQGQY</sequence>
<dbReference type="AlphaFoldDB" id="A0A2J6SEC6"/>
<dbReference type="OrthoDB" id="194358at2759"/>
<dbReference type="InParanoid" id="A0A2J6SEC6"/>
<protein>
    <submittedName>
        <fullName evidence="1">Uncharacterized protein</fullName>
    </submittedName>
</protein>
<feature type="non-terminal residue" evidence="1">
    <location>
        <position position="1"/>
    </location>
</feature>
<dbReference type="EMBL" id="KZ613936">
    <property type="protein sequence ID" value="PMD49116.1"/>
    <property type="molecule type" value="Genomic_DNA"/>
</dbReference>
<name>A0A2J6SEC6_9HELO</name>
<dbReference type="Proteomes" id="UP000235371">
    <property type="component" value="Unassembled WGS sequence"/>
</dbReference>